<dbReference type="STRING" id="889306.KP78_32220"/>
<keyword evidence="9" id="KW-0133">Cell shape</keyword>
<reference evidence="17 18" key="1">
    <citation type="submission" date="2015-01" db="EMBL/GenBank/DDBJ databases">
        <title>Genome sequencing of Jeotgalibacillus soli.</title>
        <authorList>
            <person name="Goh K.M."/>
            <person name="Chan K.-G."/>
            <person name="Yaakop A.S."/>
            <person name="Ee R."/>
            <person name="Gan H.M."/>
            <person name="Chan C.S."/>
        </authorList>
    </citation>
    <scope>NUCLEOTIDE SEQUENCE [LARGE SCALE GENOMIC DNA]</scope>
    <source>
        <strain evidence="17 18">P9</strain>
    </source>
</reference>
<dbReference type="InterPro" id="IPR015956">
    <property type="entry name" value="Peniciliin-bd_prot_C_sf"/>
</dbReference>
<dbReference type="Gene3D" id="2.60.410.10">
    <property type="entry name" value="D-Ala-D-Ala carboxypeptidase, C-terminal domain"/>
    <property type="match status" value="1"/>
</dbReference>
<dbReference type="Pfam" id="PF00768">
    <property type="entry name" value="Peptidase_S11"/>
    <property type="match status" value="1"/>
</dbReference>
<proteinExistence type="inferred from homology"/>
<dbReference type="GO" id="GO:0009252">
    <property type="term" value="P:peptidoglycan biosynthetic process"/>
    <property type="evidence" value="ECO:0007669"/>
    <property type="project" value="UniProtKB-UniPathway"/>
</dbReference>
<feature type="active site" description="Acyl-ester intermediate" evidence="13">
    <location>
        <position position="94"/>
    </location>
</feature>
<evidence type="ECO:0000256" key="1">
    <source>
        <dbReference type="ARBA" id="ARBA00003217"/>
    </source>
</evidence>
<sequence length="420" mass="46710">MKSILIYRYPCIKAFFQGKNEQKKSFVKGAIKMTKWIQLFACTLLLFTVMPKTMMANEQKASPLEEVKSAILMDQSSGMIVMEKNSNDQLSPASMTKIATLLLVMEAIKKKEITWEDIVTTSEKASSMGGSQIYLKAGEEMTVRDMVKAISVASANDASVAMAEHLAGSEADFVKRMNEKVKSLGLKNTVFQNATGLPADNHVSSAYDMAQLARELLTHEEILTFTGIYEDYLRKDTEDPFWLVNTNKLVRFYKGADGLKTGFTKEAMYCLTATAKKNNMRFVAVVFGAPTAKERNETVGSMLDYGFTHYKSNTLLKEGAQVAEVPIDKGSPFYLIGVLDKPLTWLSPVKESKQNVKKVRTISSGLQVPLKEGDQIGTMTLYVGGKEMSSVKIVAKEKVTKASFTELWMRSMNVMLKGQK</sequence>
<name>A0A0C2VJT2_9BACL</name>
<dbReference type="Pfam" id="PF07943">
    <property type="entry name" value="PBP5_C"/>
    <property type="match status" value="1"/>
</dbReference>
<dbReference type="InterPro" id="IPR001967">
    <property type="entry name" value="Peptidase_S11_N"/>
</dbReference>
<comment type="caution">
    <text evidence="17">The sequence shown here is derived from an EMBL/GenBank/DDBJ whole genome shotgun (WGS) entry which is preliminary data.</text>
</comment>
<evidence type="ECO:0000256" key="7">
    <source>
        <dbReference type="ARBA" id="ARBA00022729"/>
    </source>
</evidence>
<dbReference type="Gene3D" id="3.40.710.10">
    <property type="entry name" value="DD-peptidase/beta-lactamase superfamily"/>
    <property type="match status" value="1"/>
</dbReference>
<accession>A0A0C2VJT2</accession>
<dbReference type="GO" id="GO:0009002">
    <property type="term" value="F:serine-type D-Ala-D-Ala carboxypeptidase activity"/>
    <property type="evidence" value="ECO:0007669"/>
    <property type="project" value="UniProtKB-EC"/>
</dbReference>
<dbReference type="EC" id="3.4.16.4" evidence="4"/>
<dbReference type="SUPFAM" id="SSF69189">
    <property type="entry name" value="Penicillin-binding protein associated domain"/>
    <property type="match status" value="1"/>
</dbReference>
<dbReference type="InterPro" id="IPR012907">
    <property type="entry name" value="Peptidase_S11_C"/>
</dbReference>
<feature type="active site" description="Proton acceptor" evidence="13">
    <location>
        <position position="97"/>
    </location>
</feature>
<feature type="binding site" evidence="14">
    <location>
        <position position="260"/>
    </location>
    <ligand>
        <name>substrate</name>
    </ligand>
</feature>
<organism evidence="17 18">
    <name type="scientific">Jeotgalibacillus soli</name>
    <dbReference type="NCBI Taxonomy" id="889306"/>
    <lineage>
        <taxon>Bacteria</taxon>
        <taxon>Bacillati</taxon>
        <taxon>Bacillota</taxon>
        <taxon>Bacilli</taxon>
        <taxon>Bacillales</taxon>
        <taxon>Caryophanaceae</taxon>
        <taxon>Jeotgalibacillus</taxon>
    </lineage>
</organism>
<dbReference type="EMBL" id="JXRP01000019">
    <property type="protein sequence ID" value="KIL44258.1"/>
    <property type="molecule type" value="Genomic_DNA"/>
</dbReference>
<gene>
    <name evidence="17" type="ORF">KP78_32220</name>
</gene>
<dbReference type="SMART" id="SM00936">
    <property type="entry name" value="PBP5_C"/>
    <property type="match status" value="1"/>
</dbReference>
<keyword evidence="8 17" id="KW-0378">Hydrolase</keyword>
<dbReference type="PATRIC" id="fig|889306.3.peg.3236"/>
<dbReference type="InterPro" id="IPR037167">
    <property type="entry name" value="Peptidase_S11_C_sf"/>
</dbReference>
<keyword evidence="10" id="KW-0573">Peptidoglycan synthesis</keyword>
<evidence type="ECO:0000256" key="2">
    <source>
        <dbReference type="ARBA" id="ARBA00004752"/>
    </source>
</evidence>
<evidence type="ECO:0000256" key="6">
    <source>
        <dbReference type="ARBA" id="ARBA00022670"/>
    </source>
</evidence>
<evidence type="ECO:0000256" key="8">
    <source>
        <dbReference type="ARBA" id="ARBA00022801"/>
    </source>
</evidence>
<protein>
    <recommendedName>
        <fullName evidence="4">serine-type D-Ala-D-Ala carboxypeptidase</fullName>
        <ecNumber evidence="4">3.4.16.4</ecNumber>
    </recommendedName>
</protein>
<evidence type="ECO:0000313" key="17">
    <source>
        <dbReference type="EMBL" id="KIL44258.1"/>
    </source>
</evidence>
<evidence type="ECO:0000256" key="3">
    <source>
        <dbReference type="ARBA" id="ARBA00007164"/>
    </source>
</evidence>
<dbReference type="SUPFAM" id="SSF56601">
    <property type="entry name" value="beta-lactamase/transpeptidase-like"/>
    <property type="match status" value="1"/>
</dbReference>
<comment type="pathway">
    <text evidence="2">Cell wall biogenesis; peptidoglycan biosynthesis.</text>
</comment>
<keyword evidence="11" id="KW-0961">Cell wall biogenesis/degradation</keyword>
<dbReference type="InterPro" id="IPR018044">
    <property type="entry name" value="Peptidase_S11"/>
</dbReference>
<dbReference type="PRINTS" id="PR00725">
    <property type="entry name" value="DADACBPTASE1"/>
</dbReference>
<dbReference type="AlphaFoldDB" id="A0A0C2VJT2"/>
<comment type="similarity">
    <text evidence="3 15">Belongs to the peptidase S11 family.</text>
</comment>
<dbReference type="PANTHER" id="PTHR21581">
    <property type="entry name" value="D-ALANYL-D-ALANINE CARBOXYPEPTIDASE"/>
    <property type="match status" value="1"/>
</dbReference>
<evidence type="ECO:0000256" key="11">
    <source>
        <dbReference type="ARBA" id="ARBA00023316"/>
    </source>
</evidence>
<comment type="function">
    <text evidence="1">Removes C-terminal D-alanyl residues from sugar-peptide cell wall precursors.</text>
</comment>
<evidence type="ECO:0000313" key="18">
    <source>
        <dbReference type="Proteomes" id="UP000031938"/>
    </source>
</evidence>
<evidence type="ECO:0000256" key="5">
    <source>
        <dbReference type="ARBA" id="ARBA00022645"/>
    </source>
</evidence>
<evidence type="ECO:0000256" key="4">
    <source>
        <dbReference type="ARBA" id="ARBA00012448"/>
    </source>
</evidence>
<keyword evidence="6" id="KW-0645">Protease</keyword>
<keyword evidence="5 17" id="KW-0121">Carboxypeptidase</keyword>
<keyword evidence="18" id="KW-1185">Reference proteome</keyword>
<evidence type="ECO:0000259" key="16">
    <source>
        <dbReference type="SMART" id="SM00936"/>
    </source>
</evidence>
<dbReference type="GO" id="GO:0006508">
    <property type="term" value="P:proteolysis"/>
    <property type="evidence" value="ECO:0007669"/>
    <property type="project" value="UniProtKB-KW"/>
</dbReference>
<comment type="catalytic activity">
    <reaction evidence="12">
        <text>Preferential cleavage: (Ac)2-L-Lys-D-Ala-|-D-Ala. Also transpeptidation of peptidyl-alanyl moieties that are N-acyl substituents of D-alanine.</text>
        <dbReference type="EC" id="3.4.16.4"/>
    </reaction>
</comment>
<keyword evidence="7" id="KW-0732">Signal</keyword>
<dbReference type="PANTHER" id="PTHR21581:SF6">
    <property type="entry name" value="TRAFFICKING PROTEIN PARTICLE COMPLEX SUBUNIT 12"/>
    <property type="match status" value="1"/>
</dbReference>
<dbReference type="UniPathway" id="UPA00219"/>
<feature type="active site" evidence="13">
    <location>
        <position position="154"/>
    </location>
</feature>
<dbReference type="Proteomes" id="UP000031938">
    <property type="component" value="Unassembled WGS sequence"/>
</dbReference>
<evidence type="ECO:0000256" key="9">
    <source>
        <dbReference type="ARBA" id="ARBA00022960"/>
    </source>
</evidence>
<dbReference type="GO" id="GO:0008360">
    <property type="term" value="P:regulation of cell shape"/>
    <property type="evidence" value="ECO:0007669"/>
    <property type="project" value="UniProtKB-KW"/>
</dbReference>
<dbReference type="InterPro" id="IPR012338">
    <property type="entry name" value="Beta-lactam/transpept-like"/>
</dbReference>
<evidence type="ECO:0000256" key="10">
    <source>
        <dbReference type="ARBA" id="ARBA00022984"/>
    </source>
</evidence>
<evidence type="ECO:0000256" key="13">
    <source>
        <dbReference type="PIRSR" id="PIRSR618044-1"/>
    </source>
</evidence>
<evidence type="ECO:0000256" key="14">
    <source>
        <dbReference type="PIRSR" id="PIRSR618044-2"/>
    </source>
</evidence>
<evidence type="ECO:0000256" key="12">
    <source>
        <dbReference type="ARBA" id="ARBA00034000"/>
    </source>
</evidence>
<feature type="domain" description="Peptidase S11 D-Ala-D-Ala carboxypeptidase A C-terminal" evidence="16">
    <location>
        <begin position="310"/>
        <end position="401"/>
    </location>
</feature>
<evidence type="ECO:0000256" key="15">
    <source>
        <dbReference type="RuleBase" id="RU004016"/>
    </source>
</evidence>
<dbReference type="GO" id="GO:0071555">
    <property type="term" value="P:cell wall organization"/>
    <property type="evidence" value="ECO:0007669"/>
    <property type="project" value="UniProtKB-KW"/>
</dbReference>